<evidence type="ECO:0000256" key="6">
    <source>
        <dbReference type="SAM" id="SignalP"/>
    </source>
</evidence>
<proteinExistence type="inferred from homology"/>
<keyword evidence="5" id="KW-0998">Cell outer membrane</keyword>
<evidence type="ECO:0000313" key="8">
    <source>
        <dbReference type="EMBL" id="MSS16436.1"/>
    </source>
</evidence>
<comment type="similarity">
    <text evidence="2">Belongs to the SusD family.</text>
</comment>
<feature type="signal peptide" evidence="6">
    <location>
        <begin position="1"/>
        <end position="19"/>
    </location>
</feature>
<evidence type="ECO:0000256" key="4">
    <source>
        <dbReference type="ARBA" id="ARBA00023136"/>
    </source>
</evidence>
<accession>A0A6L5XBM5</accession>
<protein>
    <submittedName>
        <fullName evidence="8">RagB/SusD family nutrient uptake outer membrane protein</fullName>
    </submittedName>
</protein>
<comment type="caution">
    <text evidence="8">The sequence shown here is derived from an EMBL/GenBank/DDBJ whole genome shotgun (WGS) entry which is preliminary data.</text>
</comment>
<reference evidence="8 9" key="1">
    <citation type="submission" date="2019-08" db="EMBL/GenBank/DDBJ databases">
        <title>In-depth cultivation of the pig gut microbiome towards novel bacterial diversity and tailored functional studies.</title>
        <authorList>
            <person name="Wylensek D."/>
            <person name="Hitch T.C.A."/>
            <person name="Clavel T."/>
        </authorList>
    </citation>
    <scope>NUCLEOTIDE SEQUENCE [LARGE SCALE GENOMIC DNA]</scope>
    <source>
        <strain evidence="8 9">Oil-RF-744-WCA-WT-10</strain>
    </source>
</reference>
<gene>
    <name evidence="8" type="ORF">FYJ29_01420</name>
</gene>
<dbReference type="RefSeq" id="WP_154326992.1">
    <property type="nucleotide sequence ID" value="NZ_CP045696.1"/>
</dbReference>
<evidence type="ECO:0000256" key="5">
    <source>
        <dbReference type="ARBA" id="ARBA00023237"/>
    </source>
</evidence>
<dbReference type="InterPro" id="IPR011990">
    <property type="entry name" value="TPR-like_helical_dom_sf"/>
</dbReference>
<dbReference type="GO" id="GO:0009279">
    <property type="term" value="C:cell outer membrane"/>
    <property type="evidence" value="ECO:0007669"/>
    <property type="project" value="UniProtKB-SubCell"/>
</dbReference>
<evidence type="ECO:0000256" key="3">
    <source>
        <dbReference type="ARBA" id="ARBA00022729"/>
    </source>
</evidence>
<dbReference type="Pfam" id="PF07980">
    <property type="entry name" value="SusD_RagB"/>
    <property type="match status" value="1"/>
</dbReference>
<dbReference type="AlphaFoldDB" id="A0A6L5XBM5"/>
<comment type="subcellular location">
    <subcellularLocation>
        <location evidence="1">Cell outer membrane</location>
    </subcellularLocation>
</comment>
<dbReference type="PROSITE" id="PS51257">
    <property type="entry name" value="PROKAR_LIPOPROTEIN"/>
    <property type="match status" value="1"/>
</dbReference>
<keyword evidence="9" id="KW-1185">Reference proteome</keyword>
<dbReference type="SUPFAM" id="SSF48452">
    <property type="entry name" value="TPR-like"/>
    <property type="match status" value="1"/>
</dbReference>
<evidence type="ECO:0000256" key="1">
    <source>
        <dbReference type="ARBA" id="ARBA00004442"/>
    </source>
</evidence>
<evidence type="ECO:0000313" key="9">
    <source>
        <dbReference type="Proteomes" id="UP000483362"/>
    </source>
</evidence>
<evidence type="ECO:0000259" key="7">
    <source>
        <dbReference type="Pfam" id="PF07980"/>
    </source>
</evidence>
<dbReference type="Gene3D" id="1.25.40.390">
    <property type="match status" value="1"/>
</dbReference>
<name>A0A6L5XBM5_9BACT</name>
<dbReference type="EMBL" id="VULT01000002">
    <property type="protein sequence ID" value="MSS16436.1"/>
    <property type="molecule type" value="Genomic_DNA"/>
</dbReference>
<organism evidence="8 9">
    <name type="scientific">Sodaliphilus pleomorphus</name>
    <dbReference type="NCBI Taxonomy" id="2606626"/>
    <lineage>
        <taxon>Bacteria</taxon>
        <taxon>Pseudomonadati</taxon>
        <taxon>Bacteroidota</taxon>
        <taxon>Bacteroidia</taxon>
        <taxon>Bacteroidales</taxon>
        <taxon>Muribaculaceae</taxon>
        <taxon>Sodaliphilus</taxon>
    </lineage>
</organism>
<sequence>MKKKLLIIFAGLLSLGLSSCEQVINREPRENPTDPNYWRNENDVRLFGNGFYSNYYIGYGVGWSEAYSDYRGYVFSDDVCSQGTQASFEDQVPSSRGSKSESISWMTQYCGPSWNFAWVHKANIFINRLNKMNANGLLSSEAFNHWMGVAKFYKCFAYARLVEVFGDVPYFPTDVSSTDTAQLYKDRDPRLLVMDSLYTMSKYALENIRVNDGVDLLNRYVAAGFISRWFLFEGTWQVYHNGDPAHAKKYLELARDAAAIVMKSGNYAIDTPLRDLFGSQNLAGNKECLMYQHFDDALGVRHCVASYSNSGESQTGVNLAFLKSVICTDGRPYKTSKVAGAGNFGIKNMTLTRDPRFEASFIDTVNPSSSTMVYQDKFIDRAAIAMTSAERATHPEYNSSTNTNDAPVIRYAEVLLNWIEAKAELARMGEEAVTQADIDASINVLRDRPLDATAQAKHLSKTAHMQLSDINAGFDPDRDPTVDPLIWEIRRERRLEMVFEHSRLLDLKRWKKLEYMDNDKYPDTMLGCWVDFNNEYTTYLKKGSTKVKKADGTVVTYDGTNAADMVGFFVPLSVAKRNPFLDRVYMSPVGYQQINAYKQRGHTLTQTVGW</sequence>
<feature type="domain" description="RagB/SusD" evidence="7">
    <location>
        <begin position="366"/>
        <end position="610"/>
    </location>
</feature>
<evidence type="ECO:0000256" key="2">
    <source>
        <dbReference type="ARBA" id="ARBA00006275"/>
    </source>
</evidence>
<dbReference type="InterPro" id="IPR012944">
    <property type="entry name" value="SusD_RagB_dom"/>
</dbReference>
<keyword evidence="4" id="KW-0472">Membrane</keyword>
<keyword evidence="3 6" id="KW-0732">Signal</keyword>
<feature type="chain" id="PRO_5026749737" evidence="6">
    <location>
        <begin position="20"/>
        <end position="610"/>
    </location>
</feature>
<dbReference type="Proteomes" id="UP000483362">
    <property type="component" value="Unassembled WGS sequence"/>
</dbReference>